<keyword evidence="3" id="KW-1185">Reference proteome</keyword>
<feature type="compositionally biased region" description="Polar residues" evidence="1">
    <location>
        <begin position="43"/>
        <end position="55"/>
    </location>
</feature>
<evidence type="ECO:0000313" key="2">
    <source>
        <dbReference type="EMBL" id="KAF3545344.1"/>
    </source>
</evidence>
<dbReference type="EMBL" id="QGKV02000832">
    <property type="protein sequence ID" value="KAF3545344.1"/>
    <property type="molecule type" value="Genomic_DNA"/>
</dbReference>
<proteinExistence type="predicted"/>
<organism evidence="2 3">
    <name type="scientific">Brassica cretica</name>
    <name type="common">Mustard</name>
    <dbReference type="NCBI Taxonomy" id="69181"/>
    <lineage>
        <taxon>Eukaryota</taxon>
        <taxon>Viridiplantae</taxon>
        <taxon>Streptophyta</taxon>
        <taxon>Embryophyta</taxon>
        <taxon>Tracheophyta</taxon>
        <taxon>Spermatophyta</taxon>
        <taxon>Magnoliopsida</taxon>
        <taxon>eudicotyledons</taxon>
        <taxon>Gunneridae</taxon>
        <taxon>Pentapetalae</taxon>
        <taxon>rosids</taxon>
        <taxon>malvids</taxon>
        <taxon>Brassicales</taxon>
        <taxon>Brassicaceae</taxon>
        <taxon>Brassiceae</taxon>
        <taxon>Brassica</taxon>
    </lineage>
</organism>
<dbReference type="Proteomes" id="UP000266723">
    <property type="component" value="Unassembled WGS sequence"/>
</dbReference>
<feature type="region of interest" description="Disordered" evidence="1">
    <location>
        <begin position="43"/>
        <end position="72"/>
    </location>
</feature>
<gene>
    <name evidence="2" type="ORF">DY000_02009761</name>
</gene>
<evidence type="ECO:0000313" key="3">
    <source>
        <dbReference type="Proteomes" id="UP000266723"/>
    </source>
</evidence>
<name>A0ABQ7C0J1_BRACR</name>
<protein>
    <submittedName>
        <fullName evidence="2">Uncharacterized protein</fullName>
    </submittedName>
</protein>
<evidence type="ECO:0000256" key="1">
    <source>
        <dbReference type="SAM" id="MobiDB-lite"/>
    </source>
</evidence>
<reference evidence="2 3" key="1">
    <citation type="journal article" date="2020" name="BMC Genomics">
        <title>Intraspecific diversification of the crop wild relative Brassica cretica Lam. using demographic model selection.</title>
        <authorList>
            <person name="Kioukis A."/>
            <person name="Michalopoulou V.A."/>
            <person name="Briers L."/>
            <person name="Pirintsos S."/>
            <person name="Studholme D.J."/>
            <person name="Pavlidis P."/>
            <person name="Sarris P.F."/>
        </authorList>
    </citation>
    <scope>NUCLEOTIDE SEQUENCE [LARGE SCALE GENOMIC DNA]</scope>
    <source>
        <strain evidence="3">cv. PFS-1207/04</strain>
    </source>
</reference>
<accession>A0ABQ7C0J1</accession>
<sequence>MCIQMINYARNQNANEIVHPDFVSYCPERDRYPQASLESIQSFGNINVGDTSPSSPVEVATDNDRDNDDDGRYGRYKFMLTQQTRVGLSDETALF</sequence>
<comment type="caution">
    <text evidence="2">The sequence shown here is derived from an EMBL/GenBank/DDBJ whole genome shotgun (WGS) entry which is preliminary data.</text>
</comment>